<proteinExistence type="predicted"/>
<sequence>MKKILIPTDFSTANEKAIDAILKLFKHEVCEFYFLHAYTFSVNGLDALELLHADEEWYEKPKQESESKLGKLIERCISLSKVESHNFHAITECSSLVNAVKKHQAHLGVDLVLLTSGGNKKVEKTNDEILNSVRDCPILIIPSNVKLGKRLSLTIASNFKQKLNNEQLDQFRKSLGGLEVEIGILVLEEEHKLSEQIKDNLEAFMLYLSKFQNAHVDLKYAKTNNQLKAYAQSHRNEIMCVVDKKPNFFRKIGLFKSDVILKLKQLNTNTVLTLHQ</sequence>
<evidence type="ECO:0000313" key="3">
    <source>
        <dbReference type="Proteomes" id="UP001500736"/>
    </source>
</evidence>
<dbReference type="Pfam" id="PF00582">
    <property type="entry name" value="Usp"/>
    <property type="match status" value="1"/>
</dbReference>
<name>A0ABN1JNR4_9FLAO</name>
<dbReference type="InterPro" id="IPR006016">
    <property type="entry name" value="UspA"/>
</dbReference>
<accession>A0ABN1JNR4</accession>
<dbReference type="Gene3D" id="3.40.50.620">
    <property type="entry name" value="HUPs"/>
    <property type="match status" value="1"/>
</dbReference>
<evidence type="ECO:0000259" key="1">
    <source>
        <dbReference type="Pfam" id="PF00582"/>
    </source>
</evidence>
<evidence type="ECO:0000313" key="2">
    <source>
        <dbReference type="EMBL" id="GAA0743578.1"/>
    </source>
</evidence>
<dbReference type="CDD" id="cd00293">
    <property type="entry name" value="USP-like"/>
    <property type="match status" value="1"/>
</dbReference>
<comment type="caution">
    <text evidence="2">The sequence shown here is derived from an EMBL/GenBank/DDBJ whole genome shotgun (WGS) entry which is preliminary data.</text>
</comment>
<dbReference type="InterPro" id="IPR014729">
    <property type="entry name" value="Rossmann-like_a/b/a_fold"/>
</dbReference>
<gene>
    <name evidence="2" type="ORF">GCM10009431_16880</name>
</gene>
<protein>
    <recommendedName>
        <fullName evidence="1">UspA domain-containing protein</fullName>
    </recommendedName>
</protein>
<keyword evidence="3" id="KW-1185">Reference proteome</keyword>
<organism evidence="2 3">
    <name type="scientific">Gaetbulibacter jejuensis</name>
    <dbReference type="NCBI Taxonomy" id="584607"/>
    <lineage>
        <taxon>Bacteria</taxon>
        <taxon>Pseudomonadati</taxon>
        <taxon>Bacteroidota</taxon>
        <taxon>Flavobacteriia</taxon>
        <taxon>Flavobacteriales</taxon>
        <taxon>Flavobacteriaceae</taxon>
        <taxon>Gaetbulibacter</taxon>
    </lineage>
</organism>
<dbReference type="Proteomes" id="UP001500736">
    <property type="component" value="Unassembled WGS sequence"/>
</dbReference>
<feature type="domain" description="UspA" evidence="1">
    <location>
        <begin position="1"/>
        <end position="123"/>
    </location>
</feature>
<reference evidence="2 3" key="1">
    <citation type="journal article" date="2019" name="Int. J. Syst. Evol. Microbiol.">
        <title>The Global Catalogue of Microorganisms (GCM) 10K type strain sequencing project: providing services to taxonomists for standard genome sequencing and annotation.</title>
        <authorList>
            <consortium name="The Broad Institute Genomics Platform"/>
            <consortium name="The Broad Institute Genome Sequencing Center for Infectious Disease"/>
            <person name="Wu L."/>
            <person name="Ma J."/>
        </authorList>
    </citation>
    <scope>NUCLEOTIDE SEQUENCE [LARGE SCALE GENOMIC DNA]</scope>
    <source>
        <strain evidence="2 3">JCM 15976</strain>
    </source>
</reference>
<dbReference type="SUPFAM" id="SSF52402">
    <property type="entry name" value="Adenine nucleotide alpha hydrolases-like"/>
    <property type="match status" value="1"/>
</dbReference>
<dbReference type="RefSeq" id="WP_343797436.1">
    <property type="nucleotide sequence ID" value="NZ_BAAAGF010000002.1"/>
</dbReference>
<dbReference type="EMBL" id="BAAAGF010000002">
    <property type="protein sequence ID" value="GAA0743578.1"/>
    <property type="molecule type" value="Genomic_DNA"/>
</dbReference>